<dbReference type="EMBL" id="CAJVPP010009389">
    <property type="protein sequence ID" value="CAG8704298.1"/>
    <property type="molecule type" value="Genomic_DNA"/>
</dbReference>
<evidence type="ECO:0000256" key="1">
    <source>
        <dbReference type="SAM" id="MobiDB-lite"/>
    </source>
</evidence>
<evidence type="ECO:0000313" key="2">
    <source>
        <dbReference type="EMBL" id="CAG8704298.1"/>
    </source>
</evidence>
<sequence>MSTSKVKTSTSQVKASEASIKCRSFVSKQLAQGAMQRVAQRLYKRSVIIQGSDSKYFDDFPMEIHFGESLDSPDYRREFGFCKIEQNILEDKESGDEVPSSTDDEQEYDY</sequence>
<feature type="region of interest" description="Disordered" evidence="1">
    <location>
        <begin position="88"/>
        <end position="110"/>
    </location>
</feature>
<evidence type="ECO:0000313" key="3">
    <source>
        <dbReference type="Proteomes" id="UP000789375"/>
    </source>
</evidence>
<proteinExistence type="predicted"/>
<comment type="caution">
    <text evidence="2">The sequence shown here is derived from an EMBL/GenBank/DDBJ whole genome shotgun (WGS) entry which is preliminary data.</text>
</comment>
<dbReference type="AlphaFoldDB" id="A0A9N9HTH4"/>
<organism evidence="2 3">
    <name type="scientific">Funneliformis mosseae</name>
    <name type="common">Endomycorrhizal fungus</name>
    <name type="synonym">Glomus mosseae</name>
    <dbReference type="NCBI Taxonomy" id="27381"/>
    <lineage>
        <taxon>Eukaryota</taxon>
        <taxon>Fungi</taxon>
        <taxon>Fungi incertae sedis</taxon>
        <taxon>Mucoromycota</taxon>
        <taxon>Glomeromycotina</taxon>
        <taxon>Glomeromycetes</taxon>
        <taxon>Glomerales</taxon>
        <taxon>Glomeraceae</taxon>
        <taxon>Funneliformis</taxon>
    </lineage>
</organism>
<dbReference type="Proteomes" id="UP000789375">
    <property type="component" value="Unassembled WGS sequence"/>
</dbReference>
<reference evidence="2" key="1">
    <citation type="submission" date="2021-06" db="EMBL/GenBank/DDBJ databases">
        <authorList>
            <person name="Kallberg Y."/>
            <person name="Tangrot J."/>
            <person name="Rosling A."/>
        </authorList>
    </citation>
    <scope>NUCLEOTIDE SEQUENCE</scope>
    <source>
        <strain evidence="2">87-6 pot B 2015</strain>
    </source>
</reference>
<accession>A0A9N9HTH4</accession>
<keyword evidence="3" id="KW-1185">Reference proteome</keyword>
<protein>
    <submittedName>
        <fullName evidence="2">15607_t:CDS:1</fullName>
    </submittedName>
</protein>
<name>A0A9N9HTH4_FUNMO</name>
<gene>
    <name evidence="2" type="ORF">FMOSSE_LOCUS13969</name>
</gene>